<accession>A0ABZ1A049</accession>
<proteinExistence type="predicted"/>
<dbReference type="EMBL" id="OR915848">
    <property type="protein sequence ID" value="WQZ00602.1"/>
    <property type="molecule type" value="Genomic_DNA"/>
</dbReference>
<dbReference type="Proteomes" id="UP001327463">
    <property type="component" value="Segment"/>
</dbReference>
<keyword evidence="2" id="KW-1185">Reference proteome</keyword>
<name>A0ABZ1A049_9CAUD</name>
<evidence type="ECO:0000313" key="1">
    <source>
        <dbReference type="EMBL" id="WQZ00602.1"/>
    </source>
</evidence>
<reference evidence="1 2" key="1">
    <citation type="submission" date="2023-12" db="EMBL/GenBank/DDBJ databases">
        <authorList>
            <person name="Geng H."/>
            <person name="Luan G."/>
        </authorList>
    </citation>
    <scope>NUCLEOTIDE SEQUENCE [LARGE SCALE GENOMIC DNA]</scope>
</reference>
<organism evidence="1 2">
    <name type="scientific">Klebsiella phage vB_KpnP_cmc355D</name>
    <dbReference type="NCBI Taxonomy" id="3110534"/>
    <lineage>
        <taxon>Viruses</taxon>
        <taxon>Duplodnaviria</taxon>
        <taxon>Heunggongvirae</taxon>
        <taxon>Uroviricota</taxon>
        <taxon>Caudoviricetes</taxon>
        <taxon>Autographivirales</taxon>
        <taxon>Autotranscriptaviridae</taxon>
        <taxon>Studiervirinae</taxon>
        <taxon>Benllochvirus</taxon>
        <taxon>Benllochvirus cmc355D</taxon>
    </lineage>
</organism>
<protein>
    <submittedName>
        <fullName evidence="1">Uncharacterized protein</fullName>
    </submittedName>
</protein>
<evidence type="ECO:0000313" key="2">
    <source>
        <dbReference type="Proteomes" id="UP001327463"/>
    </source>
</evidence>
<sequence length="30" mass="3194">MLLVTILLIVAMYLIVDGDDNYPPSGGATK</sequence>